<gene>
    <name evidence="8" type="ORF">EOD41_03410</name>
</gene>
<dbReference type="Proteomes" id="UP000282759">
    <property type="component" value="Unassembled WGS sequence"/>
</dbReference>
<keyword evidence="9" id="KW-1185">Reference proteome</keyword>
<accession>A0A437MZA3</accession>
<keyword evidence="5" id="KW-0998">Cell outer membrane</keyword>
<dbReference type="PROSITE" id="PS51257">
    <property type="entry name" value="PROKAR_LIPOPROTEIN"/>
    <property type="match status" value="1"/>
</dbReference>
<evidence type="ECO:0000256" key="1">
    <source>
        <dbReference type="ARBA" id="ARBA00004442"/>
    </source>
</evidence>
<proteinExistence type="inferred from homology"/>
<evidence type="ECO:0000259" key="6">
    <source>
        <dbReference type="Pfam" id="PF07980"/>
    </source>
</evidence>
<dbReference type="SUPFAM" id="SSF48452">
    <property type="entry name" value="TPR-like"/>
    <property type="match status" value="1"/>
</dbReference>
<keyword evidence="4" id="KW-0472">Membrane</keyword>
<comment type="caution">
    <text evidence="8">The sequence shown here is derived from an EMBL/GenBank/DDBJ whole genome shotgun (WGS) entry which is preliminary data.</text>
</comment>
<evidence type="ECO:0000256" key="2">
    <source>
        <dbReference type="ARBA" id="ARBA00006275"/>
    </source>
</evidence>
<feature type="domain" description="SusD-like N-terminal" evidence="7">
    <location>
        <begin position="45"/>
        <end position="217"/>
    </location>
</feature>
<dbReference type="InterPro" id="IPR012944">
    <property type="entry name" value="SusD_RagB_dom"/>
</dbReference>
<keyword evidence="3" id="KW-0732">Signal</keyword>
<evidence type="ECO:0000256" key="4">
    <source>
        <dbReference type="ARBA" id="ARBA00023136"/>
    </source>
</evidence>
<protein>
    <submittedName>
        <fullName evidence="8">RagB/SusD family nutrient uptake outer membrane protein</fullName>
    </submittedName>
</protein>
<dbReference type="RefSeq" id="WP_127703360.1">
    <property type="nucleotide sequence ID" value="NZ_SACK01000001.1"/>
</dbReference>
<organism evidence="8 9">
    <name type="scientific">Mucilaginibacter limnophilus</name>
    <dbReference type="NCBI Taxonomy" id="1932778"/>
    <lineage>
        <taxon>Bacteria</taxon>
        <taxon>Pseudomonadati</taxon>
        <taxon>Bacteroidota</taxon>
        <taxon>Sphingobacteriia</taxon>
        <taxon>Sphingobacteriales</taxon>
        <taxon>Sphingobacteriaceae</taxon>
        <taxon>Mucilaginibacter</taxon>
    </lineage>
</organism>
<evidence type="ECO:0000256" key="5">
    <source>
        <dbReference type="ARBA" id="ARBA00023237"/>
    </source>
</evidence>
<feature type="domain" description="RagB/SusD" evidence="6">
    <location>
        <begin position="369"/>
        <end position="499"/>
    </location>
</feature>
<reference evidence="8 9" key="1">
    <citation type="submission" date="2019-01" db="EMBL/GenBank/DDBJ databases">
        <authorList>
            <person name="Chen W.-M."/>
        </authorList>
    </citation>
    <scope>NUCLEOTIDE SEQUENCE [LARGE SCALE GENOMIC DNA]</scope>
    <source>
        <strain evidence="8 9">YBJ-36</strain>
    </source>
</reference>
<comment type="similarity">
    <text evidence="2">Belongs to the SusD family.</text>
</comment>
<dbReference type="Gene3D" id="1.25.40.390">
    <property type="match status" value="1"/>
</dbReference>
<evidence type="ECO:0000313" key="9">
    <source>
        <dbReference type="Proteomes" id="UP000282759"/>
    </source>
</evidence>
<dbReference type="Pfam" id="PF14322">
    <property type="entry name" value="SusD-like_3"/>
    <property type="match status" value="1"/>
</dbReference>
<evidence type="ECO:0000313" key="8">
    <source>
        <dbReference type="EMBL" id="RVU02995.1"/>
    </source>
</evidence>
<name>A0A437MZA3_9SPHI</name>
<comment type="subcellular location">
    <subcellularLocation>
        <location evidence="1">Cell outer membrane</location>
    </subcellularLocation>
</comment>
<dbReference type="InterPro" id="IPR011990">
    <property type="entry name" value="TPR-like_helical_dom_sf"/>
</dbReference>
<evidence type="ECO:0000259" key="7">
    <source>
        <dbReference type="Pfam" id="PF14322"/>
    </source>
</evidence>
<evidence type="ECO:0000256" key="3">
    <source>
        <dbReference type="ARBA" id="ARBA00022729"/>
    </source>
</evidence>
<dbReference type="GO" id="GO:0009279">
    <property type="term" value="C:cell outer membrane"/>
    <property type="evidence" value="ECO:0007669"/>
    <property type="project" value="UniProtKB-SubCell"/>
</dbReference>
<dbReference type="Pfam" id="PF07980">
    <property type="entry name" value="SusD_RagB"/>
    <property type="match status" value="1"/>
</dbReference>
<dbReference type="EMBL" id="SACK01000001">
    <property type="protein sequence ID" value="RVU02995.1"/>
    <property type="molecule type" value="Genomic_DNA"/>
</dbReference>
<sequence>MNYKKYIYGLTITGLLTGCAKLEEKPYGIINETTFYKTEKDANAAIIYAYAGLSEVGYYSRGYYITTELPTENLTQKSDAGVNNFELDELRTTSANTDLTNLWNYMYRGVTRANAVILNVPKISTMPEAARNQVTGEGYFLRALHYFNLVRLWGNVPLRTTIINDIDQIPIARSPMKDVYDLIISDLTQASNLMGLQKIEGRANKVAAQGLLAKVYLTLASGKTSGSPGYDFVTNADEMYDLAKQYSGEVVNNQSVYGFTNNLKDIWNITLYKSGGVTEHIFDAAADKAGTREGNYSKLQNMFLPALGFNMILDDGRNIGQGWNHFQTETAIYNSYAANDKRKTELIVSSVKDETGKVTNLNIGDFSRPFSRKYTPEMVTERVGDASSCNSPIIRFSDILLVYAEACGPTTEGYAAINKIRNRADIGNLQPGLGVQAFRDAVVRERSWELAFEGQRLFDLRRTNGMEAMAQQYGKTITSGAYFFPIPQREIDNNPLINQ</sequence>
<dbReference type="InterPro" id="IPR033985">
    <property type="entry name" value="SusD-like_N"/>
</dbReference>
<dbReference type="AlphaFoldDB" id="A0A437MZA3"/>
<dbReference type="OrthoDB" id="5694214at2"/>